<organism evidence="2">
    <name type="scientific">uncultured Pseudonocardia sp</name>
    <dbReference type="NCBI Taxonomy" id="211455"/>
    <lineage>
        <taxon>Bacteria</taxon>
        <taxon>Bacillati</taxon>
        <taxon>Actinomycetota</taxon>
        <taxon>Actinomycetes</taxon>
        <taxon>Pseudonocardiales</taxon>
        <taxon>Pseudonocardiaceae</taxon>
        <taxon>Pseudonocardia</taxon>
        <taxon>environmental samples</taxon>
    </lineage>
</organism>
<dbReference type="AlphaFoldDB" id="A0A6J4NB37"/>
<evidence type="ECO:0000256" key="1">
    <source>
        <dbReference type="SAM" id="MobiDB-lite"/>
    </source>
</evidence>
<reference evidence="2" key="1">
    <citation type="submission" date="2020-02" db="EMBL/GenBank/DDBJ databases">
        <authorList>
            <person name="Meier V. D."/>
        </authorList>
    </citation>
    <scope>NUCLEOTIDE SEQUENCE</scope>
    <source>
        <strain evidence="2">AVDCRST_MAG66</strain>
    </source>
</reference>
<feature type="compositionally biased region" description="Basic residues" evidence="1">
    <location>
        <begin position="8"/>
        <end position="27"/>
    </location>
</feature>
<gene>
    <name evidence="2" type="ORF">AVDCRST_MAG66-199</name>
</gene>
<sequence>DVGDVARHRDRRAGRSRSPRSRRRTRRSSGNVAVPGGLRRGDRARTARRATGGALREVHGDRRRKAEAPQAAAVRSPGTASEGPL</sequence>
<feature type="compositionally biased region" description="Basic and acidic residues" evidence="1">
    <location>
        <begin position="56"/>
        <end position="67"/>
    </location>
</feature>
<dbReference type="EMBL" id="CADCUS010000031">
    <property type="protein sequence ID" value="CAA9379743.1"/>
    <property type="molecule type" value="Genomic_DNA"/>
</dbReference>
<protein>
    <submittedName>
        <fullName evidence="2">Uncharacterized protein</fullName>
    </submittedName>
</protein>
<feature type="region of interest" description="Disordered" evidence="1">
    <location>
        <begin position="1"/>
        <end position="85"/>
    </location>
</feature>
<feature type="non-terminal residue" evidence="2">
    <location>
        <position position="85"/>
    </location>
</feature>
<evidence type="ECO:0000313" key="2">
    <source>
        <dbReference type="EMBL" id="CAA9379743.1"/>
    </source>
</evidence>
<name>A0A6J4NB37_9PSEU</name>
<accession>A0A6J4NB37</accession>
<proteinExistence type="predicted"/>
<feature type="non-terminal residue" evidence="2">
    <location>
        <position position="1"/>
    </location>
</feature>